<organism evidence="3 4">
    <name type="scientific">Hydnum rufescens UP504</name>
    <dbReference type="NCBI Taxonomy" id="1448309"/>
    <lineage>
        <taxon>Eukaryota</taxon>
        <taxon>Fungi</taxon>
        <taxon>Dikarya</taxon>
        <taxon>Basidiomycota</taxon>
        <taxon>Agaricomycotina</taxon>
        <taxon>Agaricomycetes</taxon>
        <taxon>Cantharellales</taxon>
        <taxon>Hydnaceae</taxon>
        <taxon>Hydnum</taxon>
    </lineage>
</organism>
<feature type="region of interest" description="Disordered" evidence="1">
    <location>
        <begin position="38"/>
        <end position="60"/>
    </location>
</feature>
<dbReference type="AlphaFoldDB" id="A0A9P6AJX6"/>
<protein>
    <recommendedName>
        <fullName evidence="5">Transmembrane protein</fullName>
    </recommendedName>
</protein>
<proteinExistence type="predicted"/>
<evidence type="ECO:0000256" key="2">
    <source>
        <dbReference type="SAM" id="Phobius"/>
    </source>
</evidence>
<reference evidence="3" key="1">
    <citation type="journal article" date="2020" name="Nat. Commun.">
        <title>Large-scale genome sequencing of mycorrhizal fungi provides insights into the early evolution of symbiotic traits.</title>
        <authorList>
            <person name="Miyauchi S."/>
            <person name="Kiss E."/>
            <person name="Kuo A."/>
            <person name="Drula E."/>
            <person name="Kohler A."/>
            <person name="Sanchez-Garcia M."/>
            <person name="Morin E."/>
            <person name="Andreopoulos B."/>
            <person name="Barry K.W."/>
            <person name="Bonito G."/>
            <person name="Buee M."/>
            <person name="Carver A."/>
            <person name="Chen C."/>
            <person name="Cichocki N."/>
            <person name="Clum A."/>
            <person name="Culley D."/>
            <person name="Crous P.W."/>
            <person name="Fauchery L."/>
            <person name="Girlanda M."/>
            <person name="Hayes R.D."/>
            <person name="Keri Z."/>
            <person name="LaButti K."/>
            <person name="Lipzen A."/>
            <person name="Lombard V."/>
            <person name="Magnuson J."/>
            <person name="Maillard F."/>
            <person name="Murat C."/>
            <person name="Nolan M."/>
            <person name="Ohm R.A."/>
            <person name="Pangilinan J."/>
            <person name="Pereira M.F."/>
            <person name="Perotto S."/>
            <person name="Peter M."/>
            <person name="Pfister S."/>
            <person name="Riley R."/>
            <person name="Sitrit Y."/>
            <person name="Stielow J.B."/>
            <person name="Szollosi G."/>
            <person name="Zifcakova L."/>
            <person name="Stursova M."/>
            <person name="Spatafora J.W."/>
            <person name="Tedersoo L."/>
            <person name="Vaario L.M."/>
            <person name="Yamada A."/>
            <person name="Yan M."/>
            <person name="Wang P."/>
            <person name="Xu J."/>
            <person name="Bruns T."/>
            <person name="Baldrian P."/>
            <person name="Vilgalys R."/>
            <person name="Dunand C."/>
            <person name="Henrissat B."/>
            <person name="Grigoriev I.V."/>
            <person name="Hibbett D."/>
            <person name="Nagy L.G."/>
            <person name="Martin F.M."/>
        </authorList>
    </citation>
    <scope>NUCLEOTIDE SEQUENCE</scope>
    <source>
        <strain evidence="3">UP504</strain>
    </source>
</reference>
<dbReference type="Proteomes" id="UP000886523">
    <property type="component" value="Unassembled WGS sequence"/>
</dbReference>
<dbReference type="EMBL" id="MU129088">
    <property type="protein sequence ID" value="KAF9507183.1"/>
    <property type="molecule type" value="Genomic_DNA"/>
</dbReference>
<evidence type="ECO:0000256" key="1">
    <source>
        <dbReference type="SAM" id="MobiDB-lite"/>
    </source>
</evidence>
<name>A0A9P6AJX6_9AGAM</name>
<gene>
    <name evidence="3" type="ORF">BS47DRAFT_338271</name>
</gene>
<accession>A0A9P6AJX6</accession>
<evidence type="ECO:0000313" key="3">
    <source>
        <dbReference type="EMBL" id="KAF9507183.1"/>
    </source>
</evidence>
<comment type="caution">
    <text evidence="3">The sequence shown here is derived from an EMBL/GenBank/DDBJ whole genome shotgun (WGS) entry which is preliminary data.</text>
</comment>
<keyword evidence="2" id="KW-0472">Membrane</keyword>
<sequence length="121" mass="13401">MAEGAISLPLYPPNADEPKDPEYDDDIAIEEGERLLSATQNHAFPSSRKTKPASSSRSRRTIVTSASRRARILGGLFFVFSVFVFLVIPAFLPQTSHHYTGMPVAMTYDYPMVLTSFGELC</sequence>
<keyword evidence="2" id="KW-1133">Transmembrane helix</keyword>
<keyword evidence="4" id="KW-1185">Reference proteome</keyword>
<evidence type="ECO:0008006" key="5">
    <source>
        <dbReference type="Google" id="ProtNLM"/>
    </source>
</evidence>
<keyword evidence="2" id="KW-0812">Transmembrane</keyword>
<feature type="region of interest" description="Disordered" evidence="1">
    <location>
        <begin position="1"/>
        <end position="24"/>
    </location>
</feature>
<feature type="transmembrane region" description="Helical" evidence="2">
    <location>
        <begin position="72"/>
        <end position="92"/>
    </location>
</feature>
<evidence type="ECO:0000313" key="4">
    <source>
        <dbReference type="Proteomes" id="UP000886523"/>
    </source>
</evidence>